<dbReference type="EMBL" id="JACJHR010000046">
    <property type="protein sequence ID" value="MBB2502955.1"/>
    <property type="molecule type" value="Genomic_DNA"/>
</dbReference>
<evidence type="ECO:0000259" key="3">
    <source>
        <dbReference type="Pfam" id="PF04116"/>
    </source>
</evidence>
<feature type="transmembrane region" description="Helical" evidence="2">
    <location>
        <begin position="154"/>
        <end position="175"/>
    </location>
</feature>
<comment type="caution">
    <text evidence="4">The sequence shown here is derived from an EMBL/GenBank/DDBJ whole genome shotgun (WGS) entry which is preliminary data.</text>
</comment>
<dbReference type="AlphaFoldDB" id="A0A8E1W3B6"/>
<feature type="region of interest" description="Disordered" evidence="1">
    <location>
        <begin position="218"/>
        <end position="240"/>
    </location>
</feature>
<dbReference type="GO" id="GO:0005506">
    <property type="term" value="F:iron ion binding"/>
    <property type="evidence" value="ECO:0007669"/>
    <property type="project" value="InterPro"/>
</dbReference>
<feature type="transmembrane region" description="Helical" evidence="2">
    <location>
        <begin position="67"/>
        <end position="88"/>
    </location>
</feature>
<organism evidence="4 5">
    <name type="scientific">Amycolatopsis echigonensis</name>
    <dbReference type="NCBI Taxonomy" id="2576905"/>
    <lineage>
        <taxon>Bacteria</taxon>
        <taxon>Bacillati</taxon>
        <taxon>Actinomycetota</taxon>
        <taxon>Actinomycetes</taxon>
        <taxon>Pseudonocardiales</taxon>
        <taxon>Pseudonocardiaceae</taxon>
        <taxon>Amycolatopsis</taxon>
    </lineage>
</organism>
<accession>A0A8E1W3B6</accession>
<evidence type="ECO:0000313" key="4">
    <source>
        <dbReference type="EMBL" id="MBB2502955.1"/>
    </source>
</evidence>
<dbReference type="GO" id="GO:0016491">
    <property type="term" value="F:oxidoreductase activity"/>
    <property type="evidence" value="ECO:0007669"/>
    <property type="project" value="InterPro"/>
</dbReference>
<name>A0A8E1W3B6_9PSEU</name>
<keyword evidence="2" id="KW-0472">Membrane</keyword>
<keyword evidence="2" id="KW-0812">Transmembrane</keyword>
<protein>
    <submittedName>
        <fullName evidence="4">Sterol desaturase family protein</fullName>
    </submittedName>
</protein>
<sequence length="240" mass="27384">MTDHVERLAQERLSAAERDLARRPAVTLGATWRAFWRYPSPWMISAVLVGVLAGRLVVGQWALGDLWAPLVLVALYPFIEWTVHVFILHWRPRRIAGLYLDTRLARDHRRHHAEPRDVPLVFVPWRSLIWGILIVGCALPIGVGLLVGASPGEILSFMLAEAVTFGIYEWTHYLIHSDYRPKSRAYKAIWRNHRLHHYKNEHYWFSITTSGTSDRVLGTHPDPAKVPTSGTAKNLHGEVA</sequence>
<feature type="transmembrane region" description="Helical" evidence="2">
    <location>
        <begin position="42"/>
        <end position="61"/>
    </location>
</feature>
<dbReference type="RefSeq" id="WP_183125535.1">
    <property type="nucleotide sequence ID" value="NZ_JACJHR010000046.1"/>
</dbReference>
<dbReference type="Pfam" id="PF04116">
    <property type="entry name" value="FA_hydroxylase"/>
    <property type="match status" value="1"/>
</dbReference>
<reference evidence="4 5" key="1">
    <citation type="submission" date="2020-08" db="EMBL/GenBank/DDBJ databases">
        <title>Amycolatopsis echigonensis JCM 21831.</title>
        <authorList>
            <person name="Tedsree N."/>
            <person name="Kuncharoen N."/>
            <person name="Likhitwitayawuid K."/>
            <person name="Tanasupawat S."/>
        </authorList>
    </citation>
    <scope>NUCLEOTIDE SEQUENCE [LARGE SCALE GENOMIC DNA]</scope>
    <source>
        <strain evidence="4 5">JCM 21831</strain>
    </source>
</reference>
<keyword evidence="2" id="KW-1133">Transmembrane helix</keyword>
<evidence type="ECO:0000256" key="2">
    <source>
        <dbReference type="SAM" id="Phobius"/>
    </source>
</evidence>
<dbReference type="GO" id="GO:0008610">
    <property type="term" value="P:lipid biosynthetic process"/>
    <property type="evidence" value="ECO:0007669"/>
    <property type="project" value="InterPro"/>
</dbReference>
<feature type="domain" description="Fatty acid hydroxylase" evidence="3">
    <location>
        <begin position="70"/>
        <end position="219"/>
    </location>
</feature>
<feature type="transmembrane region" description="Helical" evidence="2">
    <location>
        <begin position="128"/>
        <end position="148"/>
    </location>
</feature>
<gene>
    <name evidence="4" type="ORF">H5411_27950</name>
</gene>
<evidence type="ECO:0000313" key="5">
    <source>
        <dbReference type="Proteomes" id="UP000550260"/>
    </source>
</evidence>
<dbReference type="Proteomes" id="UP000550260">
    <property type="component" value="Unassembled WGS sequence"/>
</dbReference>
<evidence type="ECO:0000256" key="1">
    <source>
        <dbReference type="SAM" id="MobiDB-lite"/>
    </source>
</evidence>
<proteinExistence type="predicted"/>
<dbReference type="InterPro" id="IPR006694">
    <property type="entry name" value="Fatty_acid_hydroxylase"/>
</dbReference>